<evidence type="ECO:0000256" key="6">
    <source>
        <dbReference type="ARBA" id="ARBA00022660"/>
    </source>
</evidence>
<dbReference type="GO" id="GO:0006979">
    <property type="term" value="P:response to oxidative stress"/>
    <property type="evidence" value="ECO:0007669"/>
    <property type="project" value="TreeGrafter"/>
</dbReference>
<evidence type="ECO:0000256" key="8">
    <source>
        <dbReference type="ARBA" id="ARBA00022982"/>
    </source>
</evidence>
<gene>
    <name evidence="14" type="primary">LOC106115979</name>
</gene>
<keyword evidence="7" id="KW-0999">Mitochondrion inner membrane</keyword>
<evidence type="ECO:0000256" key="2">
    <source>
        <dbReference type="ARBA" id="ARBA00009508"/>
    </source>
</evidence>
<dbReference type="Proteomes" id="UP000694872">
    <property type="component" value="Unplaced"/>
</dbReference>
<comment type="subcellular location">
    <subcellularLocation>
        <location evidence="1">Mitochondrion inner membrane</location>
        <topology evidence="1">Peripheral membrane protein</topology>
        <orientation evidence="1">Matrix side</orientation>
    </subcellularLocation>
</comment>
<evidence type="ECO:0000313" key="14">
    <source>
        <dbReference type="RefSeq" id="XP_013165127.1"/>
    </source>
</evidence>
<evidence type="ECO:0000256" key="5">
    <source>
        <dbReference type="ARBA" id="ARBA00022448"/>
    </source>
</evidence>
<dbReference type="PANTHER" id="PTHR12964:SF0">
    <property type="entry name" value="NADH DEHYDROGENASE [UBIQUINONE] 1 ALPHA SUBCOMPLEX SUBUNIT 6"/>
    <property type="match status" value="1"/>
</dbReference>
<evidence type="ECO:0000256" key="12">
    <source>
        <dbReference type="ARBA" id="ARBA00032352"/>
    </source>
</evidence>
<evidence type="ECO:0000256" key="11">
    <source>
        <dbReference type="ARBA" id="ARBA00030213"/>
    </source>
</evidence>
<keyword evidence="10" id="KW-0472">Membrane</keyword>
<evidence type="ECO:0000256" key="7">
    <source>
        <dbReference type="ARBA" id="ARBA00022792"/>
    </source>
</evidence>
<keyword evidence="5" id="KW-0813">Transport</keyword>
<dbReference type="InterPro" id="IPR016488">
    <property type="entry name" value="NADH_Ub_cplx-1_asu_su-6"/>
</dbReference>
<sequence length="123" mass="14616">MSKEAAKTCLKVGRPVMSTNMAEAHTRVIGLYRAFYRYIPYMLKYFDIPKNHEDCRKKLREYFYRNKYVTDVRVVDILVIKGYIELKEVTHQWQQKGYVMSHWNPSAERAPVTFVEKFLAGVD</sequence>
<dbReference type="AlphaFoldDB" id="A0AAJ6Z4A6"/>
<keyword evidence="8" id="KW-0249">Electron transport</keyword>
<evidence type="ECO:0000256" key="13">
    <source>
        <dbReference type="ARBA" id="ARBA00046116"/>
    </source>
</evidence>
<dbReference type="GO" id="GO:0045271">
    <property type="term" value="C:respiratory chain complex I"/>
    <property type="evidence" value="ECO:0007669"/>
    <property type="project" value="InterPro"/>
</dbReference>
<dbReference type="InterPro" id="IPR045299">
    <property type="entry name" value="Complex1_LYR_NDUFA6_LYRM6"/>
</dbReference>
<comment type="similarity">
    <text evidence="2">Belongs to the complex I LYR family.</text>
</comment>
<dbReference type="CDD" id="cd20266">
    <property type="entry name" value="Complex1_LYR_NDUFA6_LYRM6"/>
    <property type="match status" value="1"/>
</dbReference>
<comment type="function">
    <text evidence="13">Accessory subunit of the mitochondrial membrane respiratory chain NADH dehydrogenase (Complex I), that is believed to be not involved in catalysis. Required for proper complex I assembly. Complex I functions in the transfer of electrons from NADH to the respiratory chain. The immediate electron acceptor for the enzyme is believed to be ubiquinone.</text>
</comment>
<comment type="subunit">
    <text evidence="3">Mammalian complex I is composed of 45 different subunits.</text>
</comment>
<proteinExistence type="inferred from homology"/>
<evidence type="ECO:0000256" key="1">
    <source>
        <dbReference type="ARBA" id="ARBA00004443"/>
    </source>
</evidence>
<name>A0AAJ6Z4A6_PAPXU</name>
<evidence type="ECO:0000256" key="9">
    <source>
        <dbReference type="ARBA" id="ARBA00023128"/>
    </source>
</evidence>
<dbReference type="PANTHER" id="PTHR12964">
    <property type="entry name" value="NADH-UBIQUINONE OXIDOREDUCTASE B14 SUBUNIT"/>
    <property type="match status" value="1"/>
</dbReference>
<protein>
    <recommendedName>
        <fullName evidence="4">NADH dehydrogenase [ubiquinone] 1 alpha subcomplex subunit 6</fullName>
    </recommendedName>
    <alternativeName>
        <fullName evidence="11">Complex I-B14</fullName>
    </alternativeName>
    <alternativeName>
        <fullName evidence="12">NADH-ubiquinone oxidoreductase B14 subunit</fullName>
    </alternativeName>
</protein>
<dbReference type="RefSeq" id="XP_013165127.1">
    <property type="nucleotide sequence ID" value="XM_013309673.1"/>
</dbReference>
<organism evidence="14">
    <name type="scientific">Papilio xuthus</name>
    <name type="common">Asian swallowtail butterfly</name>
    <dbReference type="NCBI Taxonomy" id="66420"/>
    <lineage>
        <taxon>Eukaryota</taxon>
        <taxon>Metazoa</taxon>
        <taxon>Ecdysozoa</taxon>
        <taxon>Arthropoda</taxon>
        <taxon>Hexapoda</taxon>
        <taxon>Insecta</taxon>
        <taxon>Pterygota</taxon>
        <taxon>Neoptera</taxon>
        <taxon>Endopterygota</taxon>
        <taxon>Lepidoptera</taxon>
        <taxon>Glossata</taxon>
        <taxon>Ditrysia</taxon>
        <taxon>Papilionoidea</taxon>
        <taxon>Papilionidae</taxon>
        <taxon>Papilioninae</taxon>
        <taxon>Papilio</taxon>
    </lineage>
</organism>
<dbReference type="GeneID" id="106115979"/>
<evidence type="ECO:0000256" key="10">
    <source>
        <dbReference type="ARBA" id="ARBA00023136"/>
    </source>
</evidence>
<keyword evidence="9" id="KW-0496">Mitochondrion</keyword>
<dbReference type="KEGG" id="pxu:106115979"/>
<reference evidence="14" key="1">
    <citation type="submission" date="2025-08" db="UniProtKB">
        <authorList>
            <consortium name="RefSeq"/>
        </authorList>
    </citation>
    <scope>IDENTIFICATION</scope>
</reference>
<evidence type="ECO:0000256" key="3">
    <source>
        <dbReference type="ARBA" id="ARBA00011790"/>
    </source>
</evidence>
<evidence type="ECO:0000256" key="4">
    <source>
        <dbReference type="ARBA" id="ARBA00016386"/>
    </source>
</evidence>
<dbReference type="GO" id="GO:0005743">
    <property type="term" value="C:mitochondrial inner membrane"/>
    <property type="evidence" value="ECO:0007669"/>
    <property type="project" value="UniProtKB-SubCell"/>
</dbReference>
<accession>A0AAJ6Z4A6</accession>
<keyword evidence="6" id="KW-0679">Respiratory chain</keyword>